<accession>A0A3N4IFR3</accession>
<name>A0A3N4IFR3_ASCIM</name>
<evidence type="ECO:0000313" key="3">
    <source>
        <dbReference type="Proteomes" id="UP000275078"/>
    </source>
</evidence>
<sequence length="106" mass="12398">MGISFVAFFITTGFPFLRRSFWVRRNFVLFLQCFVFCSVYFRFEIASHIRLFYFICACCLPTSCAFLVSLCSFSMKVYGMHGCTATITYCYGYLVFLLSIEYEQTS</sequence>
<evidence type="ECO:0000313" key="2">
    <source>
        <dbReference type="EMBL" id="RPA85002.1"/>
    </source>
</evidence>
<protein>
    <submittedName>
        <fullName evidence="2">Uncharacterized protein</fullName>
    </submittedName>
</protein>
<gene>
    <name evidence="2" type="ORF">BJ508DRAFT_21024</name>
</gene>
<dbReference type="EMBL" id="ML119656">
    <property type="protein sequence ID" value="RPA85002.1"/>
    <property type="molecule type" value="Genomic_DNA"/>
</dbReference>
<reference evidence="2 3" key="1">
    <citation type="journal article" date="2018" name="Nat. Ecol. Evol.">
        <title>Pezizomycetes genomes reveal the molecular basis of ectomycorrhizal truffle lifestyle.</title>
        <authorList>
            <person name="Murat C."/>
            <person name="Payen T."/>
            <person name="Noel B."/>
            <person name="Kuo A."/>
            <person name="Morin E."/>
            <person name="Chen J."/>
            <person name="Kohler A."/>
            <person name="Krizsan K."/>
            <person name="Balestrini R."/>
            <person name="Da Silva C."/>
            <person name="Montanini B."/>
            <person name="Hainaut M."/>
            <person name="Levati E."/>
            <person name="Barry K.W."/>
            <person name="Belfiori B."/>
            <person name="Cichocki N."/>
            <person name="Clum A."/>
            <person name="Dockter R.B."/>
            <person name="Fauchery L."/>
            <person name="Guy J."/>
            <person name="Iotti M."/>
            <person name="Le Tacon F."/>
            <person name="Lindquist E.A."/>
            <person name="Lipzen A."/>
            <person name="Malagnac F."/>
            <person name="Mello A."/>
            <person name="Molinier V."/>
            <person name="Miyauchi S."/>
            <person name="Poulain J."/>
            <person name="Riccioni C."/>
            <person name="Rubini A."/>
            <person name="Sitrit Y."/>
            <person name="Splivallo R."/>
            <person name="Traeger S."/>
            <person name="Wang M."/>
            <person name="Zifcakova L."/>
            <person name="Wipf D."/>
            <person name="Zambonelli A."/>
            <person name="Paolocci F."/>
            <person name="Nowrousian M."/>
            <person name="Ottonello S."/>
            <person name="Baldrian P."/>
            <person name="Spatafora J.W."/>
            <person name="Henrissat B."/>
            <person name="Nagy L.G."/>
            <person name="Aury J.M."/>
            <person name="Wincker P."/>
            <person name="Grigoriev I.V."/>
            <person name="Bonfante P."/>
            <person name="Martin F.M."/>
        </authorList>
    </citation>
    <scope>NUCLEOTIDE SEQUENCE [LARGE SCALE GENOMIC DNA]</scope>
    <source>
        <strain evidence="2 3">RN42</strain>
    </source>
</reference>
<feature type="transmembrane region" description="Helical" evidence="1">
    <location>
        <begin position="78"/>
        <end position="100"/>
    </location>
</feature>
<feature type="transmembrane region" description="Helical" evidence="1">
    <location>
        <begin position="27"/>
        <end position="45"/>
    </location>
</feature>
<dbReference type="Proteomes" id="UP000275078">
    <property type="component" value="Unassembled WGS sequence"/>
</dbReference>
<keyword evidence="1" id="KW-0812">Transmembrane</keyword>
<evidence type="ECO:0000256" key="1">
    <source>
        <dbReference type="SAM" id="Phobius"/>
    </source>
</evidence>
<proteinExistence type="predicted"/>
<organism evidence="2 3">
    <name type="scientific">Ascobolus immersus RN42</name>
    <dbReference type="NCBI Taxonomy" id="1160509"/>
    <lineage>
        <taxon>Eukaryota</taxon>
        <taxon>Fungi</taxon>
        <taxon>Dikarya</taxon>
        <taxon>Ascomycota</taxon>
        <taxon>Pezizomycotina</taxon>
        <taxon>Pezizomycetes</taxon>
        <taxon>Pezizales</taxon>
        <taxon>Ascobolaceae</taxon>
        <taxon>Ascobolus</taxon>
    </lineage>
</organism>
<keyword evidence="1" id="KW-1133">Transmembrane helix</keyword>
<keyword evidence="3" id="KW-1185">Reference proteome</keyword>
<keyword evidence="1" id="KW-0472">Membrane</keyword>
<dbReference type="AlphaFoldDB" id="A0A3N4IFR3"/>
<feature type="transmembrane region" description="Helical" evidence="1">
    <location>
        <begin position="51"/>
        <end position="71"/>
    </location>
</feature>